<keyword evidence="8" id="KW-0112">Calmodulin-binding</keyword>
<feature type="region of interest" description="Disordered" evidence="9">
    <location>
        <begin position="512"/>
        <end position="535"/>
    </location>
</feature>
<evidence type="ECO:0000256" key="5">
    <source>
        <dbReference type="ARBA" id="ARBA00022989"/>
    </source>
</evidence>
<keyword evidence="7 8" id="KW-0568">Pathogenesis-related protein</keyword>
<feature type="transmembrane region" description="Helical" evidence="10">
    <location>
        <begin position="298"/>
        <end position="316"/>
    </location>
</feature>
<evidence type="ECO:0000256" key="7">
    <source>
        <dbReference type="ARBA" id="ARBA00023265"/>
    </source>
</evidence>
<keyword evidence="4 8" id="KW-0611">Plant defense</keyword>
<reference evidence="11 12" key="1">
    <citation type="journal article" date="2023" name="Hortic Res">
        <title>Pangenome of water caltrop reveals structural variations and asymmetric subgenome divergence after allopolyploidization.</title>
        <authorList>
            <person name="Zhang X."/>
            <person name="Chen Y."/>
            <person name="Wang L."/>
            <person name="Yuan Y."/>
            <person name="Fang M."/>
            <person name="Shi L."/>
            <person name="Lu R."/>
            <person name="Comes H.P."/>
            <person name="Ma Y."/>
            <person name="Chen Y."/>
            <person name="Huang G."/>
            <person name="Zhou Y."/>
            <person name="Zheng Z."/>
            <person name="Qiu Y."/>
        </authorList>
    </citation>
    <scope>NUCLEOTIDE SEQUENCE [LARGE SCALE GENOMIC DNA]</scope>
    <source>
        <strain evidence="11">F231</strain>
    </source>
</reference>
<feature type="transmembrane region" description="Helical" evidence="10">
    <location>
        <begin position="322"/>
        <end position="345"/>
    </location>
</feature>
<keyword evidence="12" id="KW-1185">Reference proteome</keyword>
<evidence type="ECO:0000256" key="8">
    <source>
        <dbReference type="RuleBase" id="RU280816"/>
    </source>
</evidence>
<evidence type="ECO:0000256" key="1">
    <source>
        <dbReference type="ARBA" id="ARBA00004141"/>
    </source>
</evidence>
<evidence type="ECO:0000256" key="3">
    <source>
        <dbReference type="ARBA" id="ARBA00022692"/>
    </source>
</evidence>
<keyword evidence="3 8" id="KW-0812">Transmembrane</keyword>
<comment type="domain">
    <text evidence="8">The C-terminus contains a calmodulin-binding domain, which binds calmodulin in a calcium-dependent fashion.</text>
</comment>
<protein>
    <recommendedName>
        <fullName evidence="8">MLO-like protein</fullName>
    </recommendedName>
</protein>
<feature type="transmembrane region" description="Helical" evidence="10">
    <location>
        <begin position="273"/>
        <end position="291"/>
    </location>
</feature>
<comment type="caution">
    <text evidence="11">The sequence shown here is derived from an EMBL/GenBank/DDBJ whole genome shotgun (WGS) entry which is preliminary data.</text>
</comment>
<organism evidence="11 12">
    <name type="scientific">Trapa natans</name>
    <name type="common">Water chestnut</name>
    <dbReference type="NCBI Taxonomy" id="22666"/>
    <lineage>
        <taxon>Eukaryota</taxon>
        <taxon>Viridiplantae</taxon>
        <taxon>Streptophyta</taxon>
        <taxon>Embryophyta</taxon>
        <taxon>Tracheophyta</taxon>
        <taxon>Spermatophyta</taxon>
        <taxon>Magnoliopsida</taxon>
        <taxon>eudicotyledons</taxon>
        <taxon>Gunneridae</taxon>
        <taxon>Pentapetalae</taxon>
        <taxon>rosids</taxon>
        <taxon>malvids</taxon>
        <taxon>Myrtales</taxon>
        <taxon>Lythraceae</taxon>
        <taxon>Trapa</taxon>
    </lineage>
</organism>
<gene>
    <name evidence="8" type="primary">MLO</name>
    <name evidence="11" type="ORF">SAY86_019759</name>
</gene>
<feature type="transmembrane region" description="Helical" evidence="10">
    <location>
        <begin position="18"/>
        <end position="41"/>
    </location>
</feature>
<dbReference type="PANTHER" id="PTHR31942">
    <property type="entry name" value="MLO-LIKE PROTEIN 1"/>
    <property type="match status" value="1"/>
</dbReference>
<sequence length="535" mass="62570">MATESESIEWSLEATPTWAVATVCFILIFISVFLEHLLHLLSKYLHRKRRLALIQALDNIKSELMMLGFISLLLTVLEKPIANICIPKNVGETFLPCSSLDSDEDTEEETKCQNQGKVSLLSRVGVRELQYLIFILALFHSLSCILTFGLGMAKMRKWEAWEAETRTLDYQFANDPRRFKLLHQTSFGRRHIKYWSDHRLLRWPVSFMRQFHHSVSRTDYLTLRHGFITVHLSEGSNFDFQKYIKRALEEDFGVVVGMRCYPNPLDPNKILEYYFNFWFLIILITLIDYIYNLCFCSLWVWMFAVIFIFFHAYVFHNYLWLPFFPLAMLLLVGTKLQGIIIKLCLKSDQQSHVVRGTLLVRPSDHFFWFRKPRLTLYLIHFILFQNSFQLAFFTWTWFKFGFRSCFHQETEDIVIRLLMGAAVQFLCGYVTLPLYALVTQMGTSMRPVVFAENVMEGLKRWRATARKNLTLRNPYSAGVADPLFRHSADTSVASSPSFNTLHVPLSIAIDPQQEDEHLPMDTQGDSVARRSYDEE</sequence>
<comment type="similarity">
    <text evidence="2 8">Belongs to the MLO family.</text>
</comment>
<name>A0AAN7LZD4_TRANT</name>
<dbReference type="EMBL" id="JAXQNO010000011">
    <property type="protein sequence ID" value="KAK4788440.1"/>
    <property type="molecule type" value="Genomic_DNA"/>
</dbReference>
<evidence type="ECO:0000256" key="4">
    <source>
        <dbReference type="ARBA" id="ARBA00022821"/>
    </source>
</evidence>
<keyword evidence="5 8" id="KW-1133">Transmembrane helix</keyword>
<evidence type="ECO:0000256" key="9">
    <source>
        <dbReference type="SAM" id="MobiDB-lite"/>
    </source>
</evidence>
<feature type="transmembrane region" description="Helical" evidence="10">
    <location>
        <begin position="374"/>
        <end position="398"/>
    </location>
</feature>
<keyword evidence="6 8" id="KW-0472">Membrane</keyword>
<feature type="transmembrane region" description="Helical" evidence="10">
    <location>
        <begin position="131"/>
        <end position="153"/>
    </location>
</feature>
<accession>A0AAN7LZD4</accession>
<dbReference type="InterPro" id="IPR004326">
    <property type="entry name" value="Mlo"/>
</dbReference>
<evidence type="ECO:0000256" key="6">
    <source>
        <dbReference type="ARBA" id="ARBA00023136"/>
    </source>
</evidence>
<evidence type="ECO:0000256" key="10">
    <source>
        <dbReference type="SAM" id="Phobius"/>
    </source>
</evidence>
<comment type="subcellular location">
    <subcellularLocation>
        <location evidence="1 8">Membrane</location>
        <topology evidence="1 8">Multi-pass membrane protein</topology>
    </subcellularLocation>
</comment>
<dbReference type="AlphaFoldDB" id="A0AAN7LZD4"/>
<dbReference type="GO" id="GO:0006952">
    <property type="term" value="P:defense response"/>
    <property type="evidence" value="ECO:0007669"/>
    <property type="project" value="UniProtKB-KW"/>
</dbReference>
<dbReference type="Proteomes" id="UP001346149">
    <property type="component" value="Unassembled WGS sequence"/>
</dbReference>
<proteinExistence type="inferred from homology"/>
<feature type="transmembrane region" description="Helical" evidence="10">
    <location>
        <begin position="413"/>
        <end position="438"/>
    </location>
</feature>
<dbReference type="GO" id="GO:0005516">
    <property type="term" value="F:calmodulin binding"/>
    <property type="evidence" value="ECO:0007669"/>
    <property type="project" value="UniProtKB-KW"/>
</dbReference>
<dbReference type="GO" id="GO:0016020">
    <property type="term" value="C:membrane"/>
    <property type="evidence" value="ECO:0007669"/>
    <property type="project" value="UniProtKB-SubCell"/>
</dbReference>
<comment type="function">
    <text evidence="8">May be involved in modulation of pathogen defense and leaf cell death.</text>
</comment>
<dbReference type="Pfam" id="PF03094">
    <property type="entry name" value="Mlo"/>
    <property type="match status" value="2"/>
</dbReference>
<evidence type="ECO:0000256" key="2">
    <source>
        <dbReference type="ARBA" id="ARBA00006574"/>
    </source>
</evidence>
<dbReference type="PANTHER" id="PTHR31942:SF72">
    <property type="entry name" value="MLO-LIKE PROTEIN"/>
    <property type="match status" value="1"/>
</dbReference>
<evidence type="ECO:0000313" key="12">
    <source>
        <dbReference type="Proteomes" id="UP001346149"/>
    </source>
</evidence>
<evidence type="ECO:0000313" key="11">
    <source>
        <dbReference type="EMBL" id="KAK4788440.1"/>
    </source>
</evidence>